<keyword evidence="2" id="KW-0732">Signal</keyword>
<feature type="chain" id="PRO_5034674866" evidence="2">
    <location>
        <begin position="23"/>
        <end position="306"/>
    </location>
</feature>
<reference evidence="5" key="1">
    <citation type="submission" date="2025-08" db="UniProtKB">
        <authorList>
            <consortium name="RefSeq"/>
        </authorList>
    </citation>
    <scope>IDENTIFICATION</scope>
</reference>
<evidence type="ECO:0000313" key="4">
    <source>
        <dbReference type="Proteomes" id="UP000694845"/>
    </source>
</evidence>
<evidence type="ECO:0000313" key="5">
    <source>
        <dbReference type="RefSeq" id="XP_022090147.1"/>
    </source>
</evidence>
<accession>A0A8B7YC58</accession>
<keyword evidence="1" id="KW-0812">Transmembrane</keyword>
<dbReference type="AlphaFoldDB" id="A0A8B7YC58"/>
<dbReference type="PROSITE" id="PS50835">
    <property type="entry name" value="IG_LIKE"/>
    <property type="match status" value="1"/>
</dbReference>
<keyword evidence="4" id="KW-1185">Reference proteome</keyword>
<gene>
    <name evidence="5" type="primary">LOC110979014</name>
</gene>
<feature type="signal peptide" evidence="2">
    <location>
        <begin position="1"/>
        <end position="22"/>
    </location>
</feature>
<feature type="transmembrane region" description="Helical" evidence="1">
    <location>
        <begin position="277"/>
        <end position="304"/>
    </location>
</feature>
<evidence type="ECO:0000259" key="3">
    <source>
        <dbReference type="PROSITE" id="PS50835"/>
    </source>
</evidence>
<dbReference type="SMART" id="SM00409">
    <property type="entry name" value="IG"/>
    <property type="match status" value="1"/>
</dbReference>
<dbReference type="OrthoDB" id="6431884at2759"/>
<evidence type="ECO:0000256" key="1">
    <source>
        <dbReference type="SAM" id="Phobius"/>
    </source>
</evidence>
<evidence type="ECO:0000256" key="2">
    <source>
        <dbReference type="SAM" id="SignalP"/>
    </source>
</evidence>
<dbReference type="Gene3D" id="2.60.40.10">
    <property type="entry name" value="Immunoglobulins"/>
    <property type="match status" value="1"/>
</dbReference>
<organism evidence="4 5">
    <name type="scientific">Acanthaster planci</name>
    <name type="common">Crown-of-thorns starfish</name>
    <dbReference type="NCBI Taxonomy" id="133434"/>
    <lineage>
        <taxon>Eukaryota</taxon>
        <taxon>Metazoa</taxon>
        <taxon>Echinodermata</taxon>
        <taxon>Eleutherozoa</taxon>
        <taxon>Asterozoa</taxon>
        <taxon>Asteroidea</taxon>
        <taxon>Valvatacea</taxon>
        <taxon>Valvatida</taxon>
        <taxon>Acanthasteridae</taxon>
        <taxon>Acanthaster</taxon>
    </lineage>
</organism>
<name>A0A8B7YC58_ACAPL</name>
<dbReference type="KEGG" id="aplc:110979014"/>
<dbReference type="SUPFAM" id="SSF48726">
    <property type="entry name" value="Immunoglobulin"/>
    <property type="match status" value="1"/>
</dbReference>
<dbReference type="Proteomes" id="UP000694845">
    <property type="component" value="Unplaced"/>
</dbReference>
<keyword evidence="1" id="KW-1133">Transmembrane helix</keyword>
<sequence length="306" mass="32817">MALYPILSVVIVISFSAGRVASNPIQAQDRALTMFLTIKPDSETAEPMVGGSVTFLCDILDYQESSHVVTWSRFDLSLSSWIVLAEGGTLRAPADQRLLVSRVQANNASRPGNVHQSLVIRQVGKTDEGLYRCSVEMSIDDNSTSSCSTKAIASREMILTVYPPEIFPVCTPSAKATDPLVPGDTLSCGTLTESRVPMVTRRGNLAGHPEDWSRGQRRDKRPGWELTREVNETDDGIVYDCWSFSTEFAAVELALSCPISVTVVRGTEPPPTSGLSVGAIVGIAAGALAAVLIITVICICCCCCNS</sequence>
<proteinExistence type="predicted"/>
<dbReference type="InterPro" id="IPR036179">
    <property type="entry name" value="Ig-like_dom_sf"/>
</dbReference>
<protein>
    <submittedName>
        <fullName evidence="5">Cell surface A33 antigen-like</fullName>
    </submittedName>
</protein>
<feature type="domain" description="Ig-like" evidence="3">
    <location>
        <begin position="40"/>
        <end position="153"/>
    </location>
</feature>
<dbReference type="InterPro" id="IPR013783">
    <property type="entry name" value="Ig-like_fold"/>
</dbReference>
<dbReference type="RefSeq" id="XP_022090147.1">
    <property type="nucleotide sequence ID" value="XM_022234455.1"/>
</dbReference>
<keyword evidence="1" id="KW-0472">Membrane</keyword>
<dbReference type="GeneID" id="110979014"/>
<dbReference type="OMA" id="VICICCC"/>
<dbReference type="InterPro" id="IPR007110">
    <property type="entry name" value="Ig-like_dom"/>
</dbReference>
<dbReference type="InterPro" id="IPR003599">
    <property type="entry name" value="Ig_sub"/>
</dbReference>